<dbReference type="Gene3D" id="1.10.10.10">
    <property type="entry name" value="Winged helix-like DNA-binding domain superfamily/Winged helix DNA-binding domain"/>
    <property type="match status" value="1"/>
</dbReference>
<keyword evidence="1 4" id="KW-0597">Phosphoprotein</keyword>
<dbReference type="Proteomes" id="UP000703590">
    <property type="component" value="Unassembled WGS sequence"/>
</dbReference>
<accession>A0ABS2WTU1</accession>
<keyword evidence="9" id="KW-1185">Reference proteome</keyword>
<feature type="modified residue" description="4-aspartylphosphate" evidence="4">
    <location>
        <position position="53"/>
    </location>
</feature>
<comment type="caution">
    <text evidence="8">The sequence shown here is derived from an EMBL/GenBank/DDBJ whole genome shotgun (WGS) entry which is preliminary data.</text>
</comment>
<evidence type="ECO:0000259" key="6">
    <source>
        <dbReference type="PROSITE" id="PS50110"/>
    </source>
</evidence>
<evidence type="ECO:0000313" key="8">
    <source>
        <dbReference type="EMBL" id="MBN2965008.1"/>
    </source>
</evidence>
<dbReference type="Pfam" id="PF00072">
    <property type="entry name" value="Response_reg"/>
    <property type="match status" value="1"/>
</dbReference>
<evidence type="ECO:0000259" key="7">
    <source>
        <dbReference type="PROSITE" id="PS51755"/>
    </source>
</evidence>
<evidence type="ECO:0000256" key="1">
    <source>
        <dbReference type="ARBA" id="ARBA00022553"/>
    </source>
</evidence>
<keyword evidence="3 5" id="KW-0238">DNA-binding</keyword>
<name>A0ABS2WTU1_9BACT</name>
<feature type="domain" description="Response regulatory" evidence="6">
    <location>
        <begin position="3"/>
        <end position="118"/>
    </location>
</feature>
<reference evidence="8 9" key="3">
    <citation type="submission" date="2021-02" db="EMBL/GenBank/DDBJ databases">
        <authorList>
            <person name="Merkel A.Y."/>
        </authorList>
    </citation>
    <scope>NUCLEOTIDE SEQUENCE [LARGE SCALE GENOMIC DNA]</scope>
    <source>
        <strain evidence="8 9">T05b</strain>
    </source>
</reference>
<dbReference type="PANTHER" id="PTHR48111:SF40">
    <property type="entry name" value="PHOSPHATE REGULON TRANSCRIPTIONAL REGULATORY PROTEIN PHOB"/>
    <property type="match status" value="1"/>
</dbReference>
<reference evidence="8 9" key="2">
    <citation type="submission" date="2021-02" db="EMBL/GenBank/DDBJ databases">
        <title>Sulfurospirillum tamanensis sp. nov.</title>
        <authorList>
            <person name="Frolova A."/>
            <person name="Merkel A."/>
            <person name="Slobodkin A."/>
        </authorList>
    </citation>
    <scope>NUCLEOTIDE SEQUENCE [LARGE SCALE GENOMIC DNA]</scope>
    <source>
        <strain evidence="8 9">T05b</strain>
    </source>
</reference>
<sequence length="217" mass="24627">MLKVMIIEDEPLIALNLTKMLENKGFEVTGHAGNFDEACALFRANKPHVVLSDIKLENNESGIDVVKHLKKMGDFCVIYLTSYGDDEMVEKALDTHPAAYITKPFKEIDLNAALKLVATNLRNKNVNPDFTYNKETRMLFYKNQHIILSKQESDLFHLCYLSKGFFVSMPSIEYYIWGDAPTSTSTRRGLIHRLRKKLNHAIFEHSSGLGCKVDGLA</sequence>
<dbReference type="CDD" id="cd17534">
    <property type="entry name" value="REC_DC-like"/>
    <property type="match status" value="1"/>
</dbReference>
<organism evidence="8 9">
    <name type="scientific">Sulfurospirillum tamanense</name>
    <dbReference type="NCBI Taxonomy" id="2813362"/>
    <lineage>
        <taxon>Bacteria</taxon>
        <taxon>Pseudomonadati</taxon>
        <taxon>Campylobacterota</taxon>
        <taxon>Epsilonproteobacteria</taxon>
        <taxon>Campylobacterales</taxon>
        <taxon>Sulfurospirillaceae</taxon>
        <taxon>Sulfurospirillum</taxon>
    </lineage>
</organism>
<dbReference type="PROSITE" id="PS51755">
    <property type="entry name" value="OMPR_PHOB"/>
    <property type="match status" value="1"/>
</dbReference>
<evidence type="ECO:0000256" key="4">
    <source>
        <dbReference type="PROSITE-ProRule" id="PRU00169"/>
    </source>
</evidence>
<evidence type="ECO:0000313" key="9">
    <source>
        <dbReference type="Proteomes" id="UP000703590"/>
    </source>
</evidence>
<dbReference type="Gene3D" id="3.40.50.2300">
    <property type="match status" value="1"/>
</dbReference>
<feature type="DNA-binding region" description="OmpR/PhoB-type" evidence="5">
    <location>
        <begin position="122"/>
        <end position="215"/>
    </location>
</feature>
<dbReference type="RefSeq" id="WP_205459554.1">
    <property type="nucleotide sequence ID" value="NZ_JAFHKK010000021.1"/>
</dbReference>
<dbReference type="SUPFAM" id="SSF52172">
    <property type="entry name" value="CheY-like"/>
    <property type="match status" value="1"/>
</dbReference>
<keyword evidence="2" id="KW-0902">Two-component regulatory system</keyword>
<dbReference type="InterPro" id="IPR001867">
    <property type="entry name" value="OmpR/PhoB-type_DNA-bd"/>
</dbReference>
<feature type="domain" description="OmpR/PhoB-type" evidence="7">
    <location>
        <begin position="122"/>
        <end position="215"/>
    </location>
</feature>
<gene>
    <name evidence="8" type="ORF">JWV37_09470</name>
</gene>
<evidence type="ECO:0000256" key="3">
    <source>
        <dbReference type="ARBA" id="ARBA00023125"/>
    </source>
</evidence>
<dbReference type="InterPro" id="IPR001789">
    <property type="entry name" value="Sig_transdc_resp-reg_receiver"/>
</dbReference>
<dbReference type="InterPro" id="IPR036388">
    <property type="entry name" value="WH-like_DNA-bd_sf"/>
</dbReference>
<dbReference type="InterPro" id="IPR011006">
    <property type="entry name" value="CheY-like_superfamily"/>
</dbReference>
<evidence type="ECO:0000256" key="2">
    <source>
        <dbReference type="ARBA" id="ARBA00023012"/>
    </source>
</evidence>
<dbReference type="SMART" id="SM00448">
    <property type="entry name" value="REC"/>
    <property type="match status" value="1"/>
</dbReference>
<protein>
    <submittedName>
        <fullName evidence="8">Response regulator</fullName>
    </submittedName>
</protein>
<proteinExistence type="predicted"/>
<reference evidence="9" key="1">
    <citation type="submission" date="2021-02" db="EMBL/GenBank/DDBJ databases">
        <title>Sulfurospirillum tamanensis sp. nov.</title>
        <authorList>
            <person name="Merkel A.Y."/>
        </authorList>
    </citation>
    <scope>NUCLEOTIDE SEQUENCE [LARGE SCALE GENOMIC DNA]</scope>
    <source>
        <strain evidence="9">T05b</strain>
    </source>
</reference>
<evidence type="ECO:0000256" key="5">
    <source>
        <dbReference type="PROSITE-ProRule" id="PRU01091"/>
    </source>
</evidence>
<dbReference type="PROSITE" id="PS50110">
    <property type="entry name" value="RESPONSE_REGULATORY"/>
    <property type="match status" value="1"/>
</dbReference>
<dbReference type="EMBL" id="JAFHKK010000021">
    <property type="protein sequence ID" value="MBN2965008.1"/>
    <property type="molecule type" value="Genomic_DNA"/>
</dbReference>
<dbReference type="InterPro" id="IPR039420">
    <property type="entry name" value="WalR-like"/>
</dbReference>
<dbReference type="PANTHER" id="PTHR48111">
    <property type="entry name" value="REGULATOR OF RPOS"/>
    <property type="match status" value="1"/>
</dbReference>